<comment type="cofactor">
    <cofactor evidence="2 13">
        <name>pyridoxal 5'-phosphate</name>
        <dbReference type="ChEBI" id="CHEBI:597326"/>
    </cofactor>
</comment>
<evidence type="ECO:0000256" key="9">
    <source>
        <dbReference type="ARBA" id="ARBA00022898"/>
    </source>
</evidence>
<gene>
    <name evidence="15" type="ORF">IAC78_00510</name>
</gene>
<dbReference type="Proteomes" id="UP000823629">
    <property type="component" value="Unassembled WGS sequence"/>
</dbReference>
<accession>A0A9D9D8U8</accession>
<dbReference type="InterPro" id="IPR035090">
    <property type="entry name" value="Pyridoxal_P_attach_site"/>
</dbReference>
<dbReference type="InterPro" id="IPR000811">
    <property type="entry name" value="Glyco_trans_35"/>
</dbReference>
<dbReference type="AlphaFoldDB" id="A0A9D9D8U8"/>
<feature type="modified residue" description="N6-(pyridoxal phosphate)lysine" evidence="12">
    <location>
        <position position="650"/>
    </location>
</feature>
<dbReference type="PANTHER" id="PTHR11468">
    <property type="entry name" value="GLYCOGEN PHOSPHORYLASE"/>
    <property type="match status" value="1"/>
</dbReference>
<dbReference type="CDD" id="cd04300">
    <property type="entry name" value="GT35_Glycogen_Phosphorylase"/>
    <property type="match status" value="1"/>
</dbReference>
<dbReference type="Pfam" id="PF00343">
    <property type="entry name" value="Phosphorylase"/>
    <property type="match status" value="1"/>
</dbReference>
<dbReference type="PANTHER" id="PTHR11468:SF3">
    <property type="entry name" value="GLYCOGEN PHOSPHORYLASE, LIVER FORM"/>
    <property type="match status" value="1"/>
</dbReference>
<evidence type="ECO:0000313" key="16">
    <source>
        <dbReference type="Proteomes" id="UP000823629"/>
    </source>
</evidence>
<dbReference type="GO" id="GO:0008184">
    <property type="term" value="F:glycogen phosphorylase activity"/>
    <property type="evidence" value="ECO:0007669"/>
    <property type="project" value="InterPro"/>
</dbReference>
<proteinExistence type="inferred from homology"/>
<evidence type="ECO:0000256" key="4">
    <source>
        <dbReference type="ARBA" id="ARBA00006047"/>
    </source>
</evidence>
<dbReference type="SUPFAM" id="SSF53756">
    <property type="entry name" value="UDP-Glycosyltransferase/glycogen phosphorylase"/>
    <property type="match status" value="1"/>
</dbReference>
<keyword evidence="8 13" id="KW-0808">Transferase</keyword>
<keyword evidence="14" id="KW-0175">Coiled coil</keyword>
<evidence type="ECO:0000256" key="6">
    <source>
        <dbReference type="ARBA" id="ARBA00022533"/>
    </source>
</evidence>
<comment type="function">
    <text evidence="11">Phosphorylase is an important allosteric enzyme in carbohydrate metabolism. Enzymes from different sources differ in their regulatory mechanisms and in their natural substrates. However, all known phosphorylases share catalytic and structural properties.</text>
</comment>
<reference evidence="15" key="2">
    <citation type="journal article" date="2021" name="PeerJ">
        <title>Extensive microbial diversity within the chicken gut microbiome revealed by metagenomics and culture.</title>
        <authorList>
            <person name="Gilroy R."/>
            <person name="Ravi A."/>
            <person name="Getino M."/>
            <person name="Pursley I."/>
            <person name="Horton D.L."/>
            <person name="Alikhan N.F."/>
            <person name="Baker D."/>
            <person name="Gharbi K."/>
            <person name="Hall N."/>
            <person name="Watson M."/>
            <person name="Adriaenssens E.M."/>
            <person name="Foster-Nyarko E."/>
            <person name="Jarju S."/>
            <person name="Secka A."/>
            <person name="Antonio M."/>
            <person name="Oren A."/>
            <person name="Chaudhuri R.R."/>
            <person name="La Ragione R."/>
            <person name="Hildebrand F."/>
            <person name="Pallen M.J."/>
        </authorList>
    </citation>
    <scope>NUCLEOTIDE SEQUENCE</scope>
    <source>
        <strain evidence="15">1748</strain>
    </source>
</reference>
<comment type="catalytic activity">
    <reaction evidence="1 13">
        <text>[(1-&gt;4)-alpha-D-glucosyl](n) + phosphate = [(1-&gt;4)-alpha-D-glucosyl](n-1) + alpha-D-glucose 1-phosphate</text>
        <dbReference type="Rhea" id="RHEA:41732"/>
        <dbReference type="Rhea" id="RHEA-COMP:9584"/>
        <dbReference type="Rhea" id="RHEA-COMP:9586"/>
        <dbReference type="ChEBI" id="CHEBI:15444"/>
        <dbReference type="ChEBI" id="CHEBI:43474"/>
        <dbReference type="ChEBI" id="CHEBI:58601"/>
        <dbReference type="EC" id="2.4.1.1"/>
    </reaction>
</comment>
<evidence type="ECO:0000256" key="7">
    <source>
        <dbReference type="ARBA" id="ARBA00022676"/>
    </source>
</evidence>
<keyword evidence="6" id="KW-0021">Allosteric enzyme</keyword>
<dbReference type="FunFam" id="3.40.50.2000:FF:000153">
    <property type="entry name" value="Alpha-1,4 glucan phosphorylase"/>
    <property type="match status" value="1"/>
</dbReference>
<feature type="coiled-coil region" evidence="14">
    <location>
        <begin position="491"/>
        <end position="521"/>
    </location>
</feature>
<keyword evidence="9 12" id="KW-0663">Pyridoxal phosphate</keyword>
<sequence length="803" mass="92623">MLFDNDKVFVKEFKTRAVETYGRDPKDIDISEAYQVLATMVRDYMTMKQKTNKDEVVKQDAKTLIYFSIEFLIGKLLKCNMVNLGIYDTVEKGIKELGLDLNKIAEQEPDAGLGNGGLGRLAACFMDSIASLGLTGHGNCIRYDYGFFRQKIKNGRQEELPDQWLLNGNAWEIRKPKHAIVVPFYGNGETYMDEEGNIKSRTVNALNVLAIPCDVAIPGYQNGTVNTLRLWTAEPSIDDLPPNISFNEYLDFVRNITHGLYPDDTTEQGKLLRLRQQYFLVSATLQSTLRHHYRIYHTFDNLPDLYVFHLNDTHPILAIPELMRLLMDEHSYSWDDAYSICQRCFAFTNHTVMPEALEKWPCNYIANLFPRVYMIIEEINRRLLIEYRKKNIPQSEIDNDIIIKDGMVRMCQLAINVCFSVNGVANLHSEILKKQTFADLYKMYPEKFNNKTNGITHRRWLLVSNPKLSSLISELLGEKWIEDPENELKKLVKYQDDVKVLERLNQIKRENKEVLAKYVKEHNGIDIDLDSIVDSQIKRLHAYKRQLMNVFRIIYLYKKIKSDKSFSMRPHTYIFGAKAAPSYYFAKKIIELINELASLINSDSSVNKYIKVVFIENYDVSKSQIIIPSTDISEQISTAGKEASGTSNMKFMMNGAVTLGTLDGANVEISNLVGKSNCVIFGMNESQVDALRYSGQYSPWNVYREDEVVKTVVDSLIDGTFKGDYRAIYDEIMNRNDEFFVLADLHSYIAASYEIDKLYEDRLAWAKKCLINIAMSGYFSSDRTIKEYNDEIWHLQKVKNLKK</sequence>
<name>A0A9D9D8U8_9BACL</name>
<evidence type="ECO:0000256" key="10">
    <source>
        <dbReference type="ARBA" id="ARBA00023277"/>
    </source>
</evidence>
<keyword evidence="5" id="KW-0963">Cytoplasm</keyword>
<dbReference type="Gene3D" id="3.40.50.2000">
    <property type="entry name" value="Glycogen Phosphorylase B"/>
    <property type="match status" value="2"/>
</dbReference>
<dbReference type="PIRSF" id="PIRSF000460">
    <property type="entry name" value="Pprylas_GlgP"/>
    <property type="match status" value="1"/>
</dbReference>
<dbReference type="EMBL" id="JADING010000012">
    <property type="protein sequence ID" value="MBO8413952.1"/>
    <property type="molecule type" value="Genomic_DNA"/>
</dbReference>
<evidence type="ECO:0000256" key="2">
    <source>
        <dbReference type="ARBA" id="ARBA00001933"/>
    </source>
</evidence>
<dbReference type="EC" id="2.4.1.1" evidence="13"/>
<reference evidence="15" key="1">
    <citation type="submission" date="2020-10" db="EMBL/GenBank/DDBJ databases">
        <authorList>
            <person name="Gilroy R."/>
        </authorList>
    </citation>
    <scope>NUCLEOTIDE SEQUENCE</scope>
    <source>
        <strain evidence="15">1748</strain>
    </source>
</reference>
<dbReference type="NCBIfam" id="TIGR02093">
    <property type="entry name" value="P_ylase"/>
    <property type="match status" value="1"/>
</dbReference>
<evidence type="ECO:0000256" key="1">
    <source>
        <dbReference type="ARBA" id="ARBA00001275"/>
    </source>
</evidence>
<evidence type="ECO:0000256" key="5">
    <source>
        <dbReference type="ARBA" id="ARBA00022490"/>
    </source>
</evidence>
<keyword evidence="10 13" id="KW-0119">Carbohydrate metabolism</keyword>
<comment type="similarity">
    <text evidence="4 13">Belongs to the glycogen phosphorylase family.</text>
</comment>
<dbReference type="GO" id="GO:0030170">
    <property type="term" value="F:pyridoxal phosphate binding"/>
    <property type="evidence" value="ECO:0007669"/>
    <property type="project" value="InterPro"/>
</dbReference>
<dbReference type="InterPro" id="IPR011833">
    <property type="entry name" value="Glycg_phsphrylas"/>
</dbReference>
<evidence type="ECO:0000256" key="14">
    <source>
        <dbReference type="SAM" id="Coils"/>
    </source>
</evidence>
<comment type="caution">
    <text evidence="15">The sequence shown here is derived from an EMBL/GenBank/DDBJ whole genome shotgun (WGS) entry which is preliminary data.</text>
</comment>
<evidence type="ECO:0000256" key="12">
    <source>
        <dbReference type="PIRSR" id="PIRSR000460-1"/>
    </source>
</evidence>
<evidence type="ECO:0000256" key="3">
    <source>
        <dbReference type="ARBA" id="ARBA00004496"/>
    </source>
</evidence>
<keyword evidence="7 13" id="KW-0328">Glycosyltransferase</keyword>
<organism evidence="15 16">
    <name type="scientific">Candidatus Scatoplasma merdavium</name>
    <dbReference type="NCBI Taxonomy" id="2840932"/>
    <lineage>
        <taxon>Bacteria</taxon>
        <taxon>Bacillati</taxon>
        <taxon>Bacillota</taxon>
        <taxon>Bacilli</taxon>
        <taxon>Bacillales</taxon>
        <taxon>Candidatus Scatoplasma</taxon>
    </lineage>
</organism>
<comment type="subcellular location">
    <subcellularLocation>
        <location evidence="3">Cytoplasm</location>
    </subcellularLocation>
</comment>
<evidence type="ECO:0000256" key="13">
    <source>
        <dbReference type="RuleBase" id="RU000587"/>
    </source>
</evidence>
<protein>
    <recommendedName>
        <fullName evidence="13">Alpha-1,4 glucan phosphorylase</fullName>
        <ecNumber evidence="13">2.4.1.1</ecNumber>
    </recommendedName>
</protein>
<dbReference type="GO" id="GO:0005737">
    <property type="term" value="C:cytoplasm"/>
    <property type="evidence" value="ECO:0007669"/>
    <property type="project" value="UniProtKB-SubCell"/>
</dbReference>
<evidence type="ECO:0000256" key="8">
    <source>
        <dbReference type="ARBA" id="ARBA00022679"/>
    </source>
</evidence>
<dbReference type="PROSITE" id="PS00102">
    <property type="entry name" value="PHOSPHORYLASE"/>
    <property type="match status" value="1"/>
</dbReference>
<dbReference type="FunFam" id="3.40.50.2000:FF:000003">
    <property type="entry name" value="Alpha-1,4 glucan phosphorylase"/>
    <property type="match status" value="1"/>
</dbReference>
<dbReference type="GO" id="GO:0005980">
    <property type="term" value="P:glycogen catabolic process"/>
    <property type="evidence" value="ECO:0007669"/>
    <property type="project" value="UniProtKB-ARBA"/>
</dbReference>
<comment type="function">
    <text evidence="13">Allosteric enzyme that catalyzes the rate-limiting step in glycogen catabolism, the phosphorolytic cleavage of glycogen to produce glucose-1-phosphate, and plays a central role in maintaining cellular and organismal glucose homeostasis.</text>
</comment>
<evidence type="ECO:0000313" key="15">
    <source>
        <dbReference type="EMBL" id="MBO8413952.1"/>
    </source>
</evidence>
<evidence type="ECO:0000256" key="11">
    <source>
        <dbReference type="ARBA" id="ARBA00025174"/>
    </source>
</evidence>